<dbReference type="Gene3D" id="3.30.420.40">
    <property type="match status" value="2"/>
</dbReference>
<name>A0ABP9SSX2_9ACTN</name>
<evidence type="ECO:0000256" key="1">
    <source>
        <dbReference type="ARBA" id="ARBA00006479"/>
    </source>
</evidence>
<dbReference type="EMBL" id="BAABJQ010000046">
    <property type="protein sequence ID" value="GAA5200859.1"/>
    <property type="molecule type" value="Genomic_DNA"/>
</dbReference>
<dbReference type="RefSeq" id="WP_345638733.1">
    <property type="nucleotide sequence ID" value="NZ_BAABJQ010000046.1"/>
</dbReference>
<accession>A0ABP9SSX2</accession>
<dbReference type="SUPFAM" id="SSF46785">
    <property type="entry name" value="Winged helix' DNA-binding domain"/>
    <property type="match status" value="1"/>
</dbReference>
<comment type="caution">
    <text evidence="3">The sequence shown here is derived from an EMBL/GenBank/DDBJ whole genome shotgun (WGS) entry which is preliminary data.</text>
</comment>
<evidence type="ECO:0000313" key="3">
    <source>
        <dbReference type="EMBL" id="GAA5200859.1"/>
    </source>
</evidence>
<evidence type="ECO:0000259" key="2">
    <source>
        <dbReference type="Pfam" id="PF09339"/>
    </source>
</evidence>
<gene>
    <name evidence="3" type="ORF">GCM10023322_79660</name>
</gene>
<dbReference type="InterPro" id="IPR005471">
    <property type="entry name" value="Tscrpt_reg_IclR_N"/>
</dbReference>
<protein>
    <submittedName>
        <fullName evidence="3">ROK family transcriptional regulator</fullName>
    </submittedName>
</protein>
<comment type="similarity">
    <text evidence="1">Belongs to the ROK (NagC/XylR) family.</text>
</comment>
<proteinExistence type="inferred from homology"/>
<dbReference type="PANTHER" id="PTHR18964">
    <property type="entry name" value="ROK (REPRESSOR, ORF, KINASE) FAMILY"/>
    <property type="match status" value="1"/>
</dbReference>
<dbReference type="PANTHER" id="PTHR18964:SF149">
    <property type="entry name" value="BIFUNCTIONAL UDP-N-ACETYLGLUCOSAMINE 2-EPIMERASE_N-ACETYLMANNOSAMINE KINASE"/>
    <property type="match status" value="1"/>
</dbReference>
<dbReference type="InterPro" id="IPR036390">
    <property type="entry name" value="WH_DNA-bd_sf"/>
</dbReference>
<dbReference type="InterPro" id="IPR043129">
    <property type="entry name" value="ATPase_NBD"/>
</dbReference>
<dbReference type="Pfam" id="PF09339">
    <property type="entry name" value="HTH_IclR"/>
    <property type="match status" value="1"/>
</dbReference>
<dbReference type="Pfam" id="PF00480">
    <property type="entry name" value="ROK"/>
    <property type="match status" value="1"/>
</dbReference>
<organism evidence="3 4">
    <name type="scientific">Rugosimonospora acidiphila</name>
    <dbReference type="NCBI Taxonomy" id="556531"/>
    <lineage>
        <taxon>Bacteria</taxon>
        <taxon>Bacillati</taxon>
        <taxon>Actinomycetota</taxon>
        <taxon>Actinomycetes</taxon>
        <taxon>Micromonosporales</taxon>
        <taxon>Micromonosporaceae</taxon>
        <taxon>Rugosimonospora</taxon>
    </lineage>
</organism>
<dbReference type="InterPro" id="IPR036388">
    <property type="entry name" value="WH-like_DNA-bd_sf"/>
</dbReference>
<sequence length="420" mass="43800">MSKEVGPAEVTGSPALLREINCAKVFTALRGRPPQRLTELSVRTGLSRPTVAQAVTQLVEGGWAEYADEAGTDQTAAGRSRIGRPARLVRFRGRAGYVLGIDIGPHKILAVLADLNGEVVAKRRRDDQFAGSGEEVLAAVRQTITDLLGAARVRREDVWSVAVGTPGIVDKPSGAVRMAPSLPGWHGIRLAGALGRSLRCPVHVENDVNLAVIAERWRGVAVGVHTVVFVQWGARIGAGLIIGDRLHRGSGGMAGEIGYLSVFGEPDIASDEAGLGPLERLVGAAAISSAAGSRPGRPALRADRRPEELDAEAVFAAARTGDVAAAGAVDTVAQRLARGLSALLLLLDPDMVVLGGGVSAAGEPLLDAIRTHLRPLTFTEPVLALSVLGDEATALGAVRTALSDVERRVLPHAAQLPDLP</sequence>
<evidence type="ECO:0000313" key="4">
    <source>
        <dbReference type="Proteomes" id="UP001501570"/>
    </source>
</evidence>
<feature type="domain" description="HTH iclR-type" evidence="2">
    <location>
        <begin position="25"/>
        <end position="66"/>
    </location>
</feature>
<dbReference type="Gene3D" id="1.10.10.10">
    <property type="entry name" value="Winged helix-like DNA-binding domain superfamily/Winged helix DNA-binding domain"/>
    <property type="match status" value="1"/>
</dbReference>
<dbReference type="InterPro" id="IPR000600">
    <property type="entry name" value="ROK"/>
</dbReference>
<dbReference type="SUPFAM" id="SSF53067">
    <property type="entry name" value="Actin-like ATPase domain"/>
    <property type="match status" value="1"/>
</dbReference>
<keyword evidence="4" id="KW-1185">Reference proteome</keyword>
<dbReference type="Proteomes" id="UP001501570">
    <property type="component" value="Unassembled WGS sequence"/>
</dbReference>
<reference evidence="4" key="1">
    <citation type="journal article" date="2019" name="Int. J. Syst. Evol. Microbiol.">
        <title>The Global Catalogue of Microorganisms (GCM) 10K type strain sequencing project: providing services to taxonomists for standard genome sequencing and annotation.</title>
        <authorList>
            <consortium name="The Broad Institute Genomics Platform"/>
            <consortium name="The Broad Institute Genome Sequencing Center for Infectious Disease"/>
            <person name="Wu L."/>
            <person name="Ma J."/>
        </authorList>
    </citation>
    <scope>NUCLEOTIDE SEQUENCE [LARGE SCALE GENOMIC DNA]</scope>
    <source>
        <strain evidence="4">JCM 18304</strain>
    </source>
</reference>